<dbReference type="NCBIfam" id="TIGR03317">
    <property type="entry name" value="ygfZ_signature"/>
    <property type="match status" value="1"/>
</dbReference>
<dbReference type="SUPFAM" id="SSF103025">
    <property type="entry name" value="Folate-binding domain"/>
    <property type="match status" value="1"/>
</dbReference>
<name>A0A1E8PLC7_9BURK</name>
<sequence>MEIMNNWNQFLTAQGARSATLDGTPDSSAVLTGVATTAAPIADFGQSLSVSQLQEGFVAAITDQGLIGLSGDDAASFLHAQLTNDVEHLSQEQVRLAGYCTPKGRLLASFLMWRNATTIYLQLPRSIQPAIQKRLQMFVLRAKAKLHDACADEANQVILGLGGTQAGAALSTWFSSLPATPFSKVEHALGTLLRVADACGSARYEWLTSAATACEVWPQLAASLHKGGNDSWRLSEIHAGIAQITAATQEQFVPQMVNFELLGGVNFKKGCYPGQEIVARSQYLGKLKRRTTLVSIDDAAAVAGGELFAVSDPEQPCGMLVNTAPNGNGGIDALVEMKLGAIAEGSSAAGAVRYGSAQGVSVHFLPMPYALDALDL</sequence>
<dbReference type="EMBL" id="MAQB02000012">
    <property type="protein sequence ID" value="OFJ46554.1"/>
    <property type="molecule type" value="Genomic_DNA"/>
</dbReference>
<proteinExistence type="predicted"/>
<comment type="caution">
    <text evidence="1">The sequence shown here is derived from an EMBL/GenBank/DDBJ whole genome shotgun (WGS) entry which is preliminary data.</text>
</comment>
<dbReference type="Gene3D" id="2.40.30.160">
    <property type="match status" value="1"/>
</dbReference>
<dbReference type="PANTHER" id="PTHR22602:SF0">
    <property type="entry name" value="TRANSFERASE CAF17, MITOCHONDRIAL-RELATED"/>
    <property type="match status" value="1"/>
</dbReference>
<gene>
    <name evidence="1" type="ORF">BA896_021140</name>
</gene>
<dbReference type="InterPro" id="IPR017703">
    <property type="entry name" value="YgfZ/GCV_T_CS"/>
</dbReference>
<protein>
    <submittedName>
        <fullName evidence="1">Folate-binding protein YgfZ</fullName>
    </submittedName>
</protein>
<evidence type="ECO:0000313" key="2">
    <source>
        <dbReference type="Proteomes" id="UP000092634"/>
    </source>
</evidence>
<evidence type="ECO:0000313" key="1">
    <source>
        <dbReference type="EMBL" id="OFJ46554.1"/>
    </source>
</evidence>
<accession>A0A1E8PLC7</accession>
<dbReference type="PANTHER" id="PTHR22602">
    <property type="entry name" value="TRANSFERASE CAF17, MITOCHONDRIAL-RELATED"/>
    <property type="match status" value="1"/>
</dbReference>
<dbReference type="GO" id="GO:0016226">
    <property type="term" value="P:iron-sulfur cluster assembly"/>
    <property type="evidence" value="ECO:0007669"/>
    <property type="project" value="TreeGrafter"/>
</dbReference>
<dbReference type="InterPro" id="IPR045179">
    <property type="entry name" value="YgfZ/GcvT"/>
</dbReference>
<dbReference type="Gene3D" id="3.30.70.1400">
    <property type="entry name" value="Aminomethyltransferase beta-barrel domains"/>
    <property type="match status" value="1"/>
</dbReference>
<dbReference type="Proteomes" id="UP000092634">
    <property type="component" value="Unassembled WGS sequence"/>
</dbReference>
<organism evidence="1 2">
    <name type="scientific">Janthinobacterium lividum</name>
    <dbReference type="NCBI Taxonomy" id="29581"/>
    <lineage>
        <taxon>Bacteria</taxon>
        <taxon>Pseudomonadati</taxon>
        <taxon>Pseudomonadota</taxon>
        <taxon>Betaproteobacteria</taxon>
        <taxon>Burkholderiales</taxon>
        <taxon>Oxalobacteraceae</taxon>
        <taxon>Janthinobacterium</taxon>
    </lineage>
</organism>
<reference evidence="1 2" key="1">
    <citation type="submission" date="2016-10" db="EMBL/GenBank/DDBJ databases">
        <title>Updated version of Genome Assembly of Janthinobacterium lividum ERGS5:01.</title>
        <authorList>
            <person name="Kumar R."/>
            <person name="Acharya V."/>
            <person name="Singh D."/>
        </authorList>
    </citation>
    <scope>NUCLEOTIDE SEQUENCE [LARGE SCALE GENOMIC DNA]</scope>
    <source>
        <strain evidence="1 2">ERGS5:01</strain>
    </source>
</reference>
<dbReference type="Gene3D" id="3.30.70.1630">
    <property type="match status" value="1"/>
</dbReference>
<dbReference type="AlphaFoldDB" id="A0A1E8PLC7"/>